<comment type="caution">
    <text evidence="1">The sequence shown here is derived from an EMBL/GenBank/DDBJ whole genome shotgun (WGS) entry which is preliminary data.</text>
</comment>
<proteinExistence type="predicted"/>
<reference evidence="1" key="1">
    <citation type="submission" date="2023-05" db="EMBL/GenBank/DDBJ databases">
        <authorList>
            <person name="Stuckert A."/>
        </authorList>
    </citation>
    <scope>NUCLEOTIDE SEQUENCE</scope>
</reference>
<evidence type="ECO:0000313" key="2">
    <source>
        <dbReference type="Proteomes" id="UP001162483"/>
    </source>
</evidence>
<dbReference type="EMBL" id="CATNWA010014429">
    <property type="protein sequence ID" value="CAI9571705.1"/>
    <property type="molecule type" value="Genomic_DNA"/>
</dbReference>
<protein>
    <submittedName>
        <fullName evidence="1">Uncharacterized protein</fullName>
    </submittedName>
</protein>
<dbReference type="Proteomes" id="UP001162483">
    <property type="component" value="Unassembled WGS sequence"/>
</dbReference>
<keyword evidence="2" id="KW-1185">Reference proteome</keyword>
<evidence type="ECO:0000313" key="1">
    <source>
        <dbReference type="EMBL" id="CAI9571705.1"/>
    </source>
</evidence>
<name>A0ABN9DGG8_9NEOB</name>
<sequence>TDISPVSSCTLLCAYTHNSHPKQCAYSEAHGHIQHTVNPLIGPHANPFLPGDISTASVLFFSTDHCIGVIGDVSDTKSVPPSARMSSAVLP</sequence>
<accession>A0ABN9DGG8</accession>
<gene>
    <name evidence="1" type="ORF">SPARVUS_LOCUS7288232</name>
</gene>
<organism evidence="1 2">
    <name type="scientific">Staurois parvus</name>
    <dbReference type="NCBI Taxonomy" id="386267"/>
    <lineage>
        <taxon>Eukaryota</taxon>
        <taxon>Metazoa</taxon>
        <taxon>Chordata</taxon>
        <taxon>Craniata</taxon>
        <taxon>Vertebrata</taxon>
        <taxon>Euteleostomi</taxon>
        <taxon>Amphibia</taxon>
        <taxon>Batrachia</taxon>
        <taxon>Anura</taxon>
        <taxon>Neobatrachia</taxon>
        <taxon>Ranoidea</taxon>
        <taxon>Ranidae</taxon>
        <taxon>Staurois</taxon>
    </lineage>
</organism>
<feature type="non-terminal residue" evidence="1">
    <location>
        <position position="1"/>
    </location>
</feature>